<dbReference type="STRING" id="314225.ELI_10650"/>
<evidence type="ECO:0000313" key="2">
    <source>
        <dbReference type="EMBL" id="ABC64222.1"/>
    </source>
</evidence>
<accession>Q2N7W9</accession>
<keyword evidence="1" id="KW-0732">Signal</keyword>
<dbReference type="KEGG" id="eli:ELI_10650"/>
<dbReference type="eggNOG" id="COG3904">
    <property type="taxonomic scope" value="Bacteria"/>
</dbReference>
<dbReference type="AlphaFoldDB" id="Q2N7W9"/>
<keyword evidence="2" id="KW-0378">Hydrolase</keyword>
<evidence type="ECO:0000256" key="1">
    <source>
        <dbReference type="SAM" id="SignalP"/>
    </source>
</evidence>
<dbReference type="HOGENOM" id="CLU_092779_0_0_5"/>
<dbReference type="OrthoDB" id="6198264at2"/>
<dbReference type="EMBL" id="CP000157">
    <property type="protein sequence ID" value="ABC64222.1"/>
    <property type="molecule type" value="Genomic_DNA"/>
</dbReference>
<dbReference type="Proteomes" id="UP000008808">
    <property type="component" value="Chromosome"/>
</dbReference>
<name>Q2N7W9_ERYLH</name>
<proteinExistence type="predicted"/>
<reference evidence="3" key="1">
    <citation type="journal article" date="2009" name="J. Bacteriol.">
        <title>Complete genome sequence of Erythrobacter litoralis HTCC2594.</title>
        <authorList>
            <person name="Oh H.M."/>
            <person name="Giovannoni S.J."/>
            <person name="Ferriera S."/>
            <person name="Johnson J."/>
            <person name="Cho J.C."/>
        </authorList>
    </citation>
    <scope>NUCLEOTIDE SEQUENCE [LARGE SCALE GENOMIC DNA]</scope>
    <source>
        <strain evidence="3">HTCC2594</strain>
    </source>
</reference>
<feature type="chain" id="PRO_5004212895" evidence="1">
    <location>
        <begin position="22"/>
        <end position="263"/>
    </location>
</feature>
<keyword evidence="3" id="KW-1185">Reference proteome</keyword>
<gene>
    <name evidence="2" type="ordered locus">ELI_10650</name>
</gene>
<dbReference type="RefSeq" id="WP_011415049.1">
    <property type="nucleotide sequence ID" value="NC_007722.1"/>
</dbReference>
<feature type="signal peptide" evidence="1">
    <location>
        <begin position="1"/>
        <end position="21"/>
    </location>
</feature>
<dbReference type="GO" id="GO:0016787">
    <property type="term" value="F:hydrolase activity"/>
    <property type="evidence" value="ECO:0007669"/>
    <property type="project" value="UniProtKB-KW"/>
</dbReference>
<protein>
    <submittedName>
        <fullName evidence="2">Hydrolase, alpha/beta fold family protein</fullName>
    </submittedName>
</protein>
<dbReference type="InterPro" id="IPR029045">
    <property type="entry name" value="ClpP/crotonase-like_dom_sf"/>
</dbReference>
<organism evidence="2 3">
    <name type="scientific">Erythrobacter litoralis (strain HTCC2594)</name>
    <dbReference type="NCBI Taxonomy" id="314225"/>
    <lineage>
        <taxon>Bacteria</taxon>
        <taxon>Pseudomonadati</taxon>
        <taxon>Pseudomonadota</taxon>
        <taxon>Alphaproteobacteria</taxon>
        <taxon>Sphingomonadales</taxon>
        <taxon>Erythrobacteraceae</taxon>
        <taxon>Erythrobacter/Porphyrobacter group</taxon>
        <taxon>Erythrobacter</taxon>
    </lineage>
</organism>
<evidence type="ECO:0000313" key="3">
    <source>
        <dbReference type="Proteomes" id="UP000008808"/>
    </source>
</evidence>
<sequence length="263" mass="28705">MRGLIALFLATLMLLAPPAAAQGYVVQVTITEEWVEAPADVRVSAEPLGETADRAIAFRRARTPTAISAYGPFRVIDEERAALVGVTGPATPWQFQQMMTDFPGLTRLDFIECPGTDDDRANLATGRMIRAAGLETHVPDGGSVRSGAVELFLAGARRTLADGAEFAVHSWLDDYGKQADDYGADSPEHRAYLAYYREMGMDEGQARAFYDMTNSVPHEQALWLTAQDMREWLGNDAPAGDVTVKEPQSDPKLAYLDFAPASF</sequence>
<dbReference type="SUPFAM" id="SSF52096">
    <property type="entry name" value="ClpP/crotonase"/>
    <property type="match status" value="1"/>
</dbReference>